<dbReference type="InterPro" id="IPR001537">
    <property type="entry name" value="SpoU_MeTrfase"/>
</dbReference>
<keyword evidence="2 5" id="KW-0808">Transferase</keyword>
<accession>A0A858QAR7</accession>
<evidence type="ECO:0000259" key="4">
    <source>
        <dbReference type="SMART" id="SM00967"/>
    </source>
</evidence>
<proteinExistence type="predicted"/>
<dbReference type="InterPro" id="IPR029064">
    <property type="entry name" value="Ribosomal_eL30-like_sf"/>
</dbReference>
<dbReference type="CDD" id="cd18095">
    <property type="entry name" value="SpoU-like_rRNA-MTase"/>
    <property type="match status" value="1"/>
</dbReference>
<reference evidence="6" key="1">
    <citation type="submission" date="2019-12" db="EMBL/GenBank/DDBJ databases">
        <authorList>
            <person name="Awala S.I."/>
            <person name="Rhee S.K."/>
        </authorList>
    </citation>
    <scope>NUCLEOTIDE SEQUENCE [LARGE SCALE GENOMIC DNA]</scope>
    <source>
        <strain evidence="6">IM1</strain>
    </source>
</reference>
<dbReference type="Proteomes" id="UP000503004">
    <property type="component" value="Chromosome"/>
</dbReference>
<dbReference type="InterPro" id="IPR029026">
    <property type="entry name" value="tRNA_m1G_MTases_N"/>
</dbReference>
<evidence type="ECO:0000256" key="3">
    <source>
        <dbReference type="SAM" id="MobiDB-lite"/>
    </source>
</evidence>
<dbReference type="GO" id="GO:0032259">
    <property type="term" value="P:methylation"/>
    <property type="evidence" value="ECO:0007669"/>
    <property type="project" value="UniProtKB-KW"/>
</dbReference>
<dbReference type="EMBL" id="CP046565">
    <property type="protein sequence ID" value="QJD30871.1"/>
    <property type="molecule type" value="Genomic_DNA"/>
</dbReference>
<sequence length="276" mass="29420">MKQKTRQPAGSGRRNAGAVRRKPVSARVAGAAEEKLTKVAGLSAVAAVFRRDPERVVRLYYDESLKTAAGPYCAELARRRRPYRLLAPDELARVAGTVLHGGIVAAVRPREVPDLALETAKQWAKAGAAAVLLDGVGNPHNLGAIARTLAFFGLEHLLLSDHPAQAGLSDAAYRVAEGGLEFLDVRRLTGVAQHLKSLRLHYHVVGTALHAKGVPPEAVPRDRRPFLLVLGNEENGLPPQTLAACETIVTIPGSGQVQSLNVSATAAILVYSLLSR</sequence>
<dbReference type="RefSeq" id="WP_169604146.1">
    <property type="nucleotide sequence ID" value="NZ_CP046565.1"/>
</dbReference>
<dbReference type="SUPFAM" id="SSF55315">
    <property type="entry name" value="L30e-like"/>
    <property type="match status" value="1"/>
</dbReference>
<dbReference type="GO" id="GO:0006396">
    <property type="term" value="P:RNA processing"/>
    <property type="evidence" value="ECO:0007669"/>
    <property type="project" value="InterPro"/>
</dbReference>
<name>A0A858QAR7_9GAMM</name>
<dbReference type="KEGG" id="metu:GNH96_13445"/>
<dbReference type="InterPro" id="IPR013123">
    <property type="entry name" value="SpoU_subst-bd"/>
</dbReference>
<dbReference type="PANTHER" id="PTHR46429:SF2">
    <property type="entry name" value="TRNA_RRNA METHYLTRANSFERASE"/>
    <property type="match status" value="1"/>
</dbReference>
<organism evidence="5 6">
    <name type="scientific">Methylococcus geothermalis</name>
    <dbReference type="NCBI Taxonomy" id="2681310"/>
    <lineage>
        <taxon>Bacteria</taxon>
        <taxon>Pseudomonadati</taxon>
        <taxon>Pseudomonadota</taxon>
        <taxon>Gammaproteobacteria</taxon>
        <taxon>Methylococcales</taxon>
        <taxon>Methylococcaceae</taxon>
        <taxon>Methylococcus</taxon>
    </lineage>
</organism>
<dbReference type="GO" id="GO:0008173">
    <property type="term" value="F:RNA methyltransferase activity"/>
    <property type="evidence" value="ECO:0007669"/>
    <property type="project" value="InterPro"/>
</dbReference>
<dbReference type="Pfam" id="PF00588">
    <property type="entry name" value="SpoU_methylase"/>
    <property type="match status" value="1"/>
</dbReference>
<evidence type="ECO:0000313" key="6">
    <source>
        <dbReference type="Proteomes" id="UP000503004"/>
    </source>
</evidence>
<dbReference type="PANTHER" id="PTHR46429">
    <property type="entry name" value="23S RRNA (GUANOSINE-2'-O-)-METHYLTRANSFERASE RLMB"/>
    <property type="match status" value="1"/>
</dbReference>
<evidence type="ECO:0000313" key="5">
    <source>
        <dbReference type="EMBL" id="QJD30871.1"/>
    </source>
</evidence>
<evidence type="ECO:0000256" key="1">
    <source>
        <dbReference type="ARBA" id="ARBA00022603"/>
    </source>
</evidence>
<feature type="region of interest" description="Disordered" evidence="3">
    <location>
        <begin position="1"/>
        <end position="24"/>
    </location>
</feature>
<dbReference type="InterPro" id="IPR029028">
    <property type="entry name" value="Alpha/beta_knot_MTases"/>
</dbReference>
<dbReference type="SMART" id="SM00967">
    <property type="entry name" value="SpoU_sub_bind"/>
    <property type="match status" value="1"/>
</dbReference>
<keyword evidence="1 5" id="KW-0489">Methyltransferase</keyword>
<dbReference type="SUPFAM" id="SSF75217">
    <property type="entry name" value="alpha/beta knot"/>
    <property type="match status" value="1"/>
</dbReference>
<dbReference type="InterPro" id="IPR004441">
    <property type="entry name" value="rRNA_MeTrfase_TrmH"/>
</dbReference>
<dbReference type="GO" id="GO:0005829">
    <property type="term" value="C:cytosol"/>
    <property type="evidence" value="ECO:0007669"/>
    <property type="project" value="TreeGrafter"/>
</dbReference>
<protein>
    <submittedName>
        <fullName evidence="5">RNA methyltransferase</fullName>
    </submittedName>
</protein>
<dbReference type="Gene3D" id="3.40.1280.10">
    <property type="match status" value="1"/>
</dbReference>
<feature type="domain" description="RNA 2-O ribose methyltransferase substrate binding" evidence="4">
    <location>
        <begin position="38"/>
        <end position="113"/>
    </location>
</feature>
<evidence type="ECO:0000256" key="2">
    <source>
        <dbReference type="ARBA" id="ARBA00022679"/>
    </source>
</evidence>
<dbReference type="Gene3D" id="3.30.1330.30">
    <property type="match status" value="1"/>
</dbReference>
<gene>
    <name evidence="5" type="ORF">GNH96_13445</name>
</gene>
<dbReference type="AlphaFoldDB" id="A0A858QAR7"/>
<dbReference type="Pfam" id="PF08032">
    <property type="entry name" value="SpoU_sub_bind"/>
    <property type="match status" value="1"/>
</dbReference>
<keyword evidence="6" id="KW-1185">Reference proteome</keyword>
<dbReference type="GO" id="GO:0003723">
    <property type="term" value="F:RNA binding"/>
    <property type="evidence" value="ECO:0007669"/>
    <property type="project" value="InterPro"/>
</dbReference>